<dbReference type="InterPro" id="IPR003660">
    <property type="entry name" value="HAMP_dom"/>
</dbReference>
<comment type="subcellular location">
    <subcellularLocation>
        <location evidence="2">Cell membrane</location>
        <topology evidence="2">Multi-pass membrane protein</topology>
    </subcellularLocation>
</comment>
<evidence type="ECO:0000256" key="10">
    <source>
        <dbReference type="ARBA" id="ARBA00023012"/>
    </source>
</evidence>
<evidence type="ECO:0000256" key="6">
    <source>
        <dbReference type="ARBA" id="ARBA00022679"/>
    </source>
</evidence>
<dbReference type="GO" id="GO:0000155">
    <property type="term" value="F:phosphorelay sensor kinase activity"/>
    <property type="evidence" value="ECO:0007669"/>
    <property type="project" value="InterPro"/>
</dbReference>
<comment type="catalytic activity">
    <reaction evidence="1">
        <text>ATP + protein L-histidine = ADP + protein N-phospho-L-histidine.</text>
        <dbReference type="EC" id="2.7.13.3"/>
    </reaction>
</comment>
<accession>A0A841SLN8</accession>
<evidence type="ECO:0000259" key="13">
    <source>
        <dbReference type="PROSITE" id="PS50109"/>
    </source>
</evidence>
<evidence type="ECO:0000256" key="4">
    <source>
        <dbReference type="ARBA" id="ARBA00022475"/>
    </source>
</evidence>
<proteinExistence type="predicted"/>
<evidence type="ECO:0000313" key="16">
    <source>
        <dbReference type="Proteomes" id="UP000535838"/>
    </source>
</evidence>
<keyword evidence="16" id="KW-1185">Reference proteome</keyword>
<keyword evidence="4" id="KW-1003">Cell membrane</keyword>
<dbReference type="Pfam" id="PF06580">
    <property type="entry name" value="His_kinase"/>
    <property type="match status" value="1"/>
</dbReference>
<dbReference type="PROSITE" id="PS50885">
    <property type="entry name" value="HAMP"/>
    <property type="match status" value="1"/>
</dbReference>
<dbReference type="InterPro" id="IPR036890">
    <property type="entry name" value="HATPase_C_sf"/>
</dbReference>
<evidence type="ECO:0000259" key="14">
    <source>
        <dbReference type="PROSITE" id="PS50885"/>
    </source>
</evidence>
<evidence type="ECO:0000256" key="12">
    <source>
        <dbReference type="SAM" id="Phobius"/>
    </source>
</evidence>
<feature type="domain" description="Histidine kinase" evidence="13">
    <location>
        <begin position="486"/>
        <end position="582"/>
    </location>
</feature>
<organism evidence="15 16">
    <name type="scientific">Cohnella thailandensis</name>
    <dbReference type="NCBI Taxonomy" id="557557"/>
    <lineage>
        <taxon>Bacteria</taxon>
        <taxon>Bacillati</taxon>
        <taxon>Bacillota</taxon>
        <taxon>Bacilli</taxon>
        <taxon>Bacillales</taxon>
        <taxon>Paenibacillaceae</taxon>
        <taxon>Cohnella</taxon>
    </lineage>
</organism>
<keyword evidence="12" id="KW-0812">Transmembrane</keyword>
<dbReference type="InterPro" id="IPR005467">
    <property type="entry name" value="His_kinase_dom"/>
</dbReference>
<keyword evidence="10" id="KW-0902">Two-component regulatory system</keyword>
<evidence type="ECO:0000313" key="15">
    <source>
        <dbReference type="EMBL" id="MBB6632834.1"/>
    </source>
</evidence>
<evidence type="ECO:0000256" key="2">
    <source>
        <dbReference type="ARBA" id="ARBA00004651"/>
    </source>
</evidence>
<keyword evidence="7" id="KW-0547">Nucleotide-binding</keyword>
<dbReference type="RefSeq" id="WP_185118061.1">
    <property type="nucleotide sequence ID" value="NZ_JACJVQ010000002.1"/>
</dbReference>
<keyword evidence="6" id="KW-0808">Transferase</keyword>
<dbReference type="SUPFAM" id="SSF55874">
    <property type="entry name" value="ATPase domain of HSP90 chaperone/DNA topoisomerase II/histidine kinase"/>
    <property type="match status" value="1"/>
</dbReference>
<dbReference type="AlphaFoldDB" id="A0A841SLN8"/>
<evidence type="ECO:0000256" key="7">
    <source>
        <dbReference type="ARBA" id="ARBA00022741"/>
    </source>
</evidence>
<dbReference type="InterPro" id="IPR003594">
    <property type="entry name" value="HATPase_dom"/>
</dbReference>
<dbReference type="GO" id="GO:0005524">
    <property type="term" value="F:ATP binding"/>
    <property type="evidence" value="ECO:0007669"/>
    <property type="project" value="UniProtKB-KW"/>
</dbReference>
<dbReference type="InterPro" id="IPR050640">
    <property type="entry name" value="Bact_2-comp_sensor_kinase"/>
</dbReference>
<keyword evidence="5" id="KW-0597">Phosphoprotein</keyword>
<dbReference type="GO" id="GO:0005886">
    <property type="term" value="C:plasma membrane"/>
    <property type="evidence" value="ECO:0007669"/>
    <property type="project" value="UniProtKB-SubCell"/>
</dbReference>
<evidence type="ECO:0000256" key="5">
    <source>
        <dbReference type="ARBA" id="ARBA00022553"/>
    </source>
</evidence>
<dbReference type="Gene3D" id="3.30.565.10">
    <property type="entry name" value="Histidine kinase-like ATPase, C-terminal domain"/>
    <property type="match status" value="1"/>
</dbReference>
<evidence type="ECO:0000256" key="11">
    <source>
        <dbReference type="ARBA" id="ARBA00023136"/>
    </source>
</evidence>
<keyword evidence="8 15" id="KW-0418">Kinase</keyword>
<feature type="transmembrane region" description="Helical" evidence="12">
    <location>
        <begin position="309"/>
        <end position="331"/>
    </location>
</feature>
<sequence length="589" mass="67235">MSDRFRKLASRLRLRKVRSRFFVSMILLSLLPLCLLGYVSFNIAKNTLTENNASTFAGHLQTSSEVADLLFRNIINLNRFIVLNEELRDDLRDSEIKSSQEQSEMNDRTINRLQRIINSNSFDTRYMDSLCLFDLHYRTYCLGRSDDAGYYEVADKKRAIERTEWYNAAFEDQGKVVFFSYNVIEDKPGTFSSVKLFRDSSDPKGEPIGFIVTNLSTSMFESVFGSNADNGSFLAIDASRAYARVVYPEAAAMEAAQTPGSREELLSSLRNQGYLISEFRNRTTEWSFVHIIKESQLLKDSNRIGTATALIALAIFLVALVISYIVSGSITRPLLRLKRMMVDWNKGSREFEAPFRDDEIGAIGETFKRMVLENEELGAKLTHSKLKEREAELRALQAQIKPHFLYNTLDSIYLMARLRQTDKAATMALALSESFKLSLNKGKETIPLFMELQHIEHYMTIQNIRYDDRFRFEVDVDPGILGMEILKLILQPLVENAIYHGLEPKVGKGSVRVLGQRDGDALLFTVEDDGVGMEDAERMEKGYGLRNVRERLLLYYGASSAFQITSKPGEGTRIRFRIKPFPEEVRAHA</sequence>
<evidence type="ECO:0000256" key="1">
    <source>
        <dbReference type="ARBA" id="ARBA00000085"/>
    </source>
</evidence>
<dbReference type="EMBL" id="JACJVQ010000002">
    <property type="protein sequence ID" value="MBB6632834.1"/>
    <property type="molecule type" value="Genomic_DNA"/>
</dbReference>
<dbReference type="SMART" id="SM00387">
    <property type="entry name" value="HATPase_c"/>
    <property type="match status" value="1"/>
</dbReference>
<dbReference type="PANTHER" id="PTHR34220:SF7">
    <property type="entry name" value="SENSOR HISTIDINE KINASE YPDA"/>
    <property type="match status" value="1"/>
</dbReference>
<keyword evidence="9" id="KW-0067">ATP-binding</keyword>
<evidence type="ECO:0000256" key="8">
    <source>
        <dbReference type="ARBA" id="ARBA00022777"/>
    </source>
</evidence>
<dbReference type="PANTHER" id="PTHR34220">
    <property type="entry name" value="SENSOR HISTIDINE KINASE YPDA"/>
    <property type="match status" value="1"/>
</dbReference>
<evidence type="ECO:0000256" key="3">
    <source>
        <dbReference type="ARBA" id="ARBA00012438"/>
    </source>
</evidence>
<keyword evidence="12" id="KW-1133">Transmembrane helix</keyword>
<dbReference type="InterPro" id="IPR010559">
    <property type="entry name" value="Sig_transdc_His_kin_internal"/>
</dbReference>
<evidence type="ECO:0000256" key="9">
    <source>
        <dbReference type="ARBA" id="ARBA00022840"/>
    </source>
</evidence>
<name>A0A841SLN8_9BACL</name>
<comment type="caution">
    <text evidence="15">The sequence shown here is derived from an EMBL/GenBank/DDBJ whole genome shotgun (WGS) entry which is preliminary data.</text>
</comment>
<dbReference type="Gene3D" id="6.10.340.10">
    <property type="match status" value="1"/>
</dbReference>
<keyword evidence="11 12" id="KW-0472">Membrane</keyword>
<dbReference type="Proteomes" id="UP000535838">
    <property type="component" value="Unassembled WGS sequence"/>
</dbReference>
<dbReference type="PROSITE" id="PS50109">
    <property type="entry name" value="HIS_KIN"/>
    <property type="match status" value="1"/>
</dbReference>
<dbReference type="EC" id="2.7.13.3" evidence="3"/>
<feature type="transmembrane region" description="Helical" evidence="12">
    <location>
        <begin position="21"/>
        <end position="41"/>
    </location>
</feature>
<protein>
    <recommendedName>
        <fullName evidence="3">histidine kinase</fullName>
        <ecNumber evidence="3">2.7.13.3</ecNumber>
    </recommendedName>
</protein>
<feature type="domain" description="HAMP" evidence="14">
    <location>
        <begin position="328"/>
        <end position="379"/>
    </location>
</feature>
<reference evidence="15 16" key="1">
    <citation type="submission" date="2020-08" db="EMBL/GenBank/DDBJ databases">
        <title>Cohnella phylogeny.</title>
        <authorList>
            <person name="Dunlap C."/>
        </authorList>
    </citation>
    <scope>NUCLEOTIDE SEQUENCE [LARGE SCALE GENOMIC DNA]</scope>
    <source>
        <strain evidence="15 16">DSM 25241</strain>
    </source>
</reference>
<dbReference type="Pfam" id="PF02518">
    <property type="entry name" value="HATPase_c"/>
    <property type="match status" value="1"/>
</dbReference>
<gene>
    <name evidence="15" type="ORF">H7B67_01665</name>
</gene>